<evidence type="ECO:0000256" key="2">
    <source>
        <dbReference type="SAM" id="MobiDB-lite"/>
    </source>
</evidence>
<name>A0ABS3H3D0_9ENTE</name>
<feature type="compositionally biased region" description="Polar residues" evidence="2">
    <location>
        <begin position="23"/>
        <end position="49"/>
    </location>
</feature>
<dbReference type="PROSITE" id="PS51257">
    <property type="entry name" value="PROKAR_LIPOPROTEIN"/>
    <property type="match status" value="1"/>
</dbReference>
<dbReference type="EMBL" id="JAFLVT010000001">
    <property type="protein sequence ID" value="MBO0447965.1"/>
    <property type="molecule type" value="Genomic_DNA"/>
</dbReference>
<dbReference type="InterPro" id="IPR031989">
    <property type="entry name" value="DUF5067"/>
</dbReference>
<organism evidence="5 6">
    <name type="scientific">Candidatus Enterococcus myersii</name>
    <dbReference type="NCBI Taxonomy" id="2815322"/>
    <lineage>
        <taxon>Bacteria</taxon>
        <taxon>Bacillati</taxon>
        <taxon>Bacillota</taxon>
        <taxon>Bacilli</taxon>
        <taxon>Lactobacillales</taxon>
        <taxon>Enterococcaceae</taxon>
        <taxon>Enterococcus</taxon>
    </lineage>
</organism>
<evidence type="ECO:0000256" key="3">
    <source>
        <dbReference type="SAM" id="SignalP"/>
    </source>
</evidence>
<dbReference type="InterPro" id="IPR029050">
    <property type="entry name" value="Immunoprotect_excell_Ig-like"/>
</dbReference>
<feature type="region of interest" description="Disordered" evidence="2">
    <location>
        <begin position="23"/>
        <end position="51"/>
    </location>
</feature>
<proteinExistence type="predicted"/>
<dbReference type="Proteomes" id="UP000664256">
    <property type="component" value="Unassembled WGS sequence"/>
</dbReference>
<feature type="domain" description="DUF5067" evidence="4">
    <location>
        <begin position="45"/>
        <end position="203"/>
    </location>
</feature>
<evidence type="ECO:0000313" key="6">
    <source>
        <dbReference type="Proteomes" id="UP000664256"/>
    </source>
</evidence>
<evidence type="ECO:0000256" key="1">
    <source>
        <dbReference type="ARBA" id="ARBA00022729"/>
    </source>
</evidence>
<gene>
    <name evidence="5" type="ORF">JZO76_00280</name>
</gene>
<dbReference type="RefSeq" id="WP_206902176.1">
    <property type="nucleotide sequence ID" value="NZ_JAFLVT010000001.1"/>
</dbReference>
<feature type="signal peptide" evidence="3">
    <location>
        <begin position="1"/>
        <end position="22"/>
    </location>
</feature>
<accession>A0ABS3H3D0</accession>
<keyword evidence="6" id="KW-1185">Reference proteome</keyword>
<dbReference type="Gene3D" id="2.60.40.1240">
    <property type="match status" value="1"/>
</dbReference>
<evidence type="ECO:0000259" key="4">
    <source>
        <dbReference type="Pfam" id="PF16729"/>
    </source>
</evidence>
<reference evidence="5 6" key="1">
    <citation type="submission" date="2021-03" db="EMBL/GenBank/DDBJ databases">
        <title>Enterococcal diversity collection.</title>
        <authorList>
            <person name="Gilmore M.S."/>
            <person name="Schwartzman J."/>
            <person name="Van Tyne D."/>
            <person name="Martin M."/>
            <person name="Earl A.M."/>
            <person name="Manson A.L."/>
            <person name="Straub T."/>
            <person name="Salamzade R."/>
            <person name="Saavedra J."/>
            <person name="Lebreton F."/>
            <person name="Prichula J."/>
            <person name="Schaufler K."/>
            <person name="Gaca A."/>
            <person name="Sgardioli B."/>
            <person name="Wagenaar J."/>
            <person name="Strong T."/>
        </authorList>
    </citation>
    <scope>NUCLEOTIDE SEQUENCE [LARGE SCALE GENOMIC DNA]</scope>
    <source>
        <strain evidence="5 6">MJM12</strain>
    </source>
</reference>
<sequence length="220" mass="24366">MKKMLLGVLVLAGFFVSGCSTTKETNSNEIKSPSSTESTTEINASTQNSSEKDAFEMSFKDKTLTGVNYKLTIDKTQVGHSNPTDEDGLIIWYTVENKSEDNLVPNDILSLLTFKQQDETSEFDLTEDVGKFDAAEALYPMYNDDGSTIEDVDTYNTAISEQNKFYEEFEEKSYAELLPGKSVQCATGILLNNTVKPVNVSLSEDMPTSENEPLVINLSK</sequence>
<dbReference type="Pfam" id="PF16729">
    <property type="entry name" value="DUF5067"/>
    <property type="match status" value="1"/>
</dbReference>
<feature type="chain" id="PRO_5045289772" evidence="3">
    <location>
        <begin position="23"/>
        <end position="220"/>
    </location>
</feature>
<keyword evidence="1 3" id="KW-0732">Signal</keyword>
<protein>
    <submittedName>
        <fullName evidence="5">DUF5067 domain-containing protein</fullName>
    </submittedName>
</protein>
<evidence type="ECO:0000313" key="5">
    <source>
        <dbReference type="EMBL" id="MBO0447965.1"/>
    </source>
</evidence>
<comment type="caution">
    <text evidence="5">The sequence shown here is derived from an EMBL/GenBank/DDBJ whole genome shotgun (WGS) entry which is preliminary data.</text>
</comment>